<dbReference type="HOGENOM" id="CLU_253044_0_0_10"/>
<evidence type="ECO:0000313" key="3">
    <source>
        <dbReference type="Proteomes" id="UP000001601"/>
    </source>
</evidence>
<organism evidence="2 3">
    <name type="scientific">Leeuwenhoekiella blandensis (strain CECT 7118 / CCUG 51940 / KCTC 22103 / MED217)</name>
    <name type="common">Flavobacterium sp. (strain MED217)</name>
    <dbReference type="NCBI Taxonomy" id="398720"/>
    <lineage>
        <taxon>Bacteria</taxon>
        <taxon>Pseudomonadati</taxon>
        <taxon>Bacteroidota</taxon>
        <taxon>Flavobacteriia</taxon>
        <taxon>Flavobacteriales</taxon>
        <taxon>Flavobacteriaceae</taxon>
        <taxon>Leeuwenhoekiella</taxon>
    </lineage>
</organism>
<dbReference type="InterPro" id="IPR011600">
    <property type="entry name" value="Pept_C14_caspase"/>
</dbReference>
<evidence type="ECO:0000313" key="2">
    <source>
        <dbReference type="EMBL" id="EAQ50448.1"/>
    </source>
</evidence>
<accession>A3XJ21</accession>
<dbReference type="Gene3D" id="2.130.10.10">
    <property type="entry name" value="YVTN repeat-like/Quinoprotein amine dehydrogenase"/>
    <property type="match status" value="1"/>
</dbReference>
<reference evidence="2 3" key="1">
    <citation type="journal article" date="2007" name="Nature">
        <title>Light stimulates growth of proteorhodopsin-containing marine Flavobacteria.</title>
        <authorList>
            <person name="Gomez-Consarnau L."/>
            <person name="Gonzalez J.M."/>
            <person name="Coll-Llado M."/>
            <person name="Gourdon P."/>
            <person name="Pascher T."/>
            <person name="Neutze R."/>
            <person name="Pedros-Alio C."/>
            <person name="Pinhassi J."/>
        </authorList>
    </citation>
    <scope>NUCLEOTIDE SEQUENCE [LARGE SCALE GENOMIC DNA]</scope>
    <source>
        <strain evidence="2 3">MED217</strain>
    </source>
</reference>
<comment type="caution">
    <text evidence="2">The sequence shown here is derived from an EMBL/GenBank/DDBJ whole genome shotgun (WGS) entry which is preliminary data.</text>
</comment>
<dbReference type="GO" id="GO:0004197">
    <property type="term" value="F:cysteine-type endopeptidase activity"/>
    <property type="evidence" value="ECO:0007669"/>
    <property type="project" value="InterPro"/>
</dbReference>
<dbReference type="SUPFAM" id="SSF82171">
    <property type="entry name" value="DPP6 N-terminal domain-like"/>
    <property type="match status" value="1"/>
</dbReference>
<keyword evidence="3" id="KW-1185">Reference proteome</keyword>
<dbReference type="Proteomes" id="UP000001601">
    <property type="component" value="Unassembled WGS sequence"/>
</dbReference>
<dbReference type="InterPro" id="IPR029030">
    <property type="entry name" value="Caspase-like_dom_sf"/>
</dbReference>
<protein>
    <recommendedName>
        <fullName evidence="1">Peptidase C14 caspase domain-containing protein</fullName>
    </recommendedName>
</protein>
<name>A3XJ21_LEEBM</name>
<dbReference type="eggNOG" id="COG4249">
    <property type="taxonomic scope" value="Bacteria"/>
</dbReference>
<sequence length="1421" mass="162850">MFLIGTACFSQVKEHQPGVILKDVHYAPVSDVVVLEQRDEVYSADTSGKIIVHDQQSGKYLSTFKEADNYPIAQLLKLNDKQLTVIKKFSITPNQPVDSVYSYDLDTKKIVSRFAFKGTLNGKSNENYIAAVVDADSQNGMVLFQKDPFIQLDPIKTSKTVRDISFAPKDSIYAFTQNIGFDYKNELVVQRFNGEVLHKEELKESGTTYRVLFESQESFLLFQYDQNLKSLSIFRYQIDGFVKNTVLETSFFTTDLRLELSADGDQWVVFSDTNTLETPLVYGRRIKDYYTLSELKIEKPLSYLYIAKPNLIRGFITSDPGRDEPHTSIEFNTLTNQSLATGRSLAYGDNRAFFLSNGDYILQEYLSNFETNIRYYKASTFQNKYKRLKFGDWLKLNQGIDLYDRYFDKGQQEFHHNSIAFLGEYKDQLRLIDYNLDKDTFSYLSPVLNKRKSIVDYSSIKKLAIVVDQPFSITEYPSLRTLEVCTEKRCVPMEGLFQKAALSENGELLATIDQNFLFEIRSVQSMQSIYKEQLIEKHQYKLLSVDTTSFALAVQPPFRFDQCVKYTVFYDVDEHQDVKSQRNECFEIDAFTFQNSKLAIAVDNLGIFIDDRLIPIDQANPTVELSFNKDASLCFVSHAKGNIDIYDTTNYVRKAQWILENDERQMLVSDSGYYFANFEASDLLTLDQEANGKISDYLKPDEVLKVLGEIDQEYLAAIGKAEELRARAIATQQASVDVDINAIQLNGSASLTTTKLENTISFDFNGTPEELIFKHNGVKLNSEQWHVAGEQINLDFEVVDTLNYIEILDQKTNNRILRATINYEGPTLEPTLHVLAVGVSQYRQANNNLTFADKDALDIARFYGDIPKEDIQAYYDKFYAEPLSIHNVNGDLQMEVINRFRESRPYLEYLGAGGRYWYTYDAIEERFLLYDFKNAKVSTMHLPPKEKIAPLFSGKDNFIRTVDGDAFYFLSNGKWNRYDLINNSFKPIDFSFDVDLQYNSTNLYPLSDERWFFYEPNYDGLKTNVTITIYDGKNKQTINSAIENDQGLTLLKVSSDGSHFLYKDFFEGLYLYRLENKSFSLISASKEISTATLDKYYINVKEGTISRSNDSYEKDQRRLIWEKYDFDFQLLKQKRLLIDMNNVLDAVVDAGELFELRQRKSLANKDQVLLLNKEDVYAKAGKPASFKKTRVTYLLNEQATKKAIKQALQSLKSKVGPQDQVIVFFAGHGVLDQELNYYYAPHDMDFNKVKDYGVSFDAIIASLGETQSTKMLLLMDTCHSGNTLDMDAYEITQTKGKDGERGRIAKKIGKTKNPIKVSDVVTTLFDNLNTVNGVTVLAASSGQDVAFEARDLSNGAFTTAYLQEVKSRSNNSMQLQAEDVPAVSLSPKFISDLRVKILELTHNKQEMDIRERNELTTIRLW</sequence>
<dbReference type="Pfam" id="PF00656">
    <property type="entry name" value="Peptidase_C14"/>
    <property type="match status" value="1"/>
</dbReference>
<dbReference type="STRING" id="398720.MED217_05432"/>
<gene>
    <name evidence="2" type="ORF">MED217_05432</name>
</gene>
<dbReference type="SUPFAM" id="SSF52129">
    <property type="entry name" value="Caspase-like"/>
    <property type="match status" value="1"/>
</dbReference>
<evidence type="ECO:0000259" key="1">
    <source>
        <dbReference type="Pfam" id="PF00656"/>
    </source>
</evidence>
<dbReference type="EMBL" id="AANC01000002">
    <property type="protein sequence ID" value="EAQ50448.1"/>
    <property type="molecule type" value="Genomic_DNA"/>
</dbReference>
<feature type="domain" description="Peptidase C14 caspase" evidence="1">
    <location>
        <begin position="1190"/>
        <end position="1370"/>
    </location>
</feature>
<dbReference type="GO" id="GO:0006508">
    <property type="term" value="P:proteolysis"/>
    <property type="evidence" value="ECO:0007669"/>
    <property type="project" value="InterPro"/>
</dbReference>
<dbReference type="InterPro" id="IPR015943">
    <property type="entry name" value="WD40/YVTN_repeat-like_dom_sf"/>
</dbReference>
<proteinExistence type="predicted"/>
<dbReference type="Gene3D" id="3.40.50.1460">
    <property type="match status" value="1"/>
</dbReference>